<feature type="region of interest" description="Disordered" evidence="1">
    <location>
        <begin position="113"/>
        <end position="163"/>
    </location>
</feature>
<evidence type="ECO:0000313" key="2">
    <source>
        <dbReference type="EMBL" id="KAG2572487.1"/>
    </source>
</evidence>
<protein>
    <submittedName>
        <fullName evidence="2">Uncharacterized protein</fullName>
    </submittedName>
</protein>
<organism evidence="2 3">
    <name type="scientific">Panicum virgatum</name>
    <name type="common">Blackwell switchgrass</name>
    <dbReference type="NCBI Taxonomy" id="38727"/>
    <lineage>
        <taxon>Eukaryota</taxon>
        <taxon>Viridiplantae</taxon>
        <taxon>Streptophyta</taxon>
        <taxon>Embryophyta</taxon>
        <taxon>Tracheophyta</taxon>
        <taxon>Spermatophyta</taxon>
        <taxon>Magnoliopsida</taxon>
        <taxon>Liliopsida</taxon>
        <taxon>Poales</taxon>
        <taxon>Poaceae</taxon>
        <taxon>PACMAD clade</taxon>
        <taxon>Panicoideae</taxon>
        <taxon>Panicodae</taxon>
        <taxon>Paniceae</taxon>
        <taxon>Panicinae</taxon>
        <taxon>Panicum</taxon>
        <taxon>Panicum sect. Hiantes</taxon>
    </lineage>
</organism>
<accession>A0A8T0QBP9</accession>
<keyword evidence="3" id="KW-1185">Reference proteome</keyword>
<feature type="region of interest" description="Disordered" evidence="1">
    <location>
        <begin position="1"/>
        <end position="52"/>
    </location>
</feature>
<name>A0A8T0QBP9_PANVG</name>
<gene>
    <name evidence="2" type="ORF">PVAP13_7KG140785</name>
</gene>
<dbReference type="Proteomes" id="UP000823388">
    <property type="component" value="Chromosome 7K"/>
</dbReference>
<dbReference type="AlphaFoldDB" id="A0A8T0QBP9"/>
<feature type="compositionally biased region" description="Basic and acidic residues" evidence="1">
    <location>
        <begin position="145"/>
        <end position="163"/>
    </location>
</feature>
<evidence type="ECO:0000256" key="1">
    <source>
        <dbReference type="SAM" id="MobiDB-lite"/>
    </source>
</evidence>
<comment type="caution">
    <text evidence="2">The sequence shown here is derived from an EMBL/GenBank/DDBJ whole genome shotgun (WGS) entry which is preliminary data.</text>
</comment>
<dbReference type="EMBL" id="CM029049">
    <property type="protein sequence ID" value="KAG2572487.1"/>
    <property type="molecule type" value="Genomic_DNA"/>
</dbReference>
<proteinExistence type="predicted"/>
<evidence type="ECO:0000313" key="3">
    <source>
        <dbReference type="Proteomes" id="UP000823388"/>
    </source>
</evidence>
<reference evidence="2" key="1">
    <citation type="submission" date="2020-05" db="EMBL/GenBank/DDBJ databases">
        <title>WGS assembly of Panicum virgatum.</title>
        <authorList>
            <person name="Lovell J.T."/>
            <person name="Jenkins J."/>
            <person name="Shu S."/>
            <person name="Juenger T.E."/>
            <person name="Schmutz J."/>
        </authorList>
    </citation>
    <scope>NUCLEOTIDE SEQUENCE</scope>
    <source>
        <strain evidence="2">AP13</strain>
    </source>
</reference>
<sequence length="163" mass="17112">MEPVVGTGEAEVQSIPHLDPRRRARSGFRTNPEVATGGAANAAGGGDSQQMEVKENGVGEGHTWARRTKAAPMILCGDCGRNLACRRRSGGCGVESAGPLPAGQARLATMLSRGRSRVAPAGPQTLGRKRYSRPKGGEGGIGGRGQREEGREERAQVREVERG</sequence>